<gene>
    <name evidence="2" type="ORF">IGS68_34295</name>
</gene>
<evidence type="ECO:0000313" key="2">
    <source>
        <dbReference type="EMBL" id="QQP93798.1"/>
    </source>
</evidence>
<dbReference type="SUPFAM" id="SSF52540">
    <property type="entry name" value="P-loop containing nucleoside triphosphate hydrolases"/>
    <property type="match status" value="1"/>
</dbReference>
<geneLocation type="plasmid" evidence="2 3">
    <name>pTT6-3</name>
</geneLocation>
<dbReference type="Gene3D" id="3.40.50.300">
    <property type="entry name" value="P-loop containing nucleotide triphosphate hydrolases"/>
    <property type="match status" value="1"/>
</dbReference>
<keyword evidence="3" id="KW-1185">Reference proteome</keyword>
<dbReference type="InterPro" id="IPR050678">
    <property type="entry name" value="DNA_Partitioning_ATPase"/>
</dbReference>
<dbReference type="RefSeq" id="WP_201083569.1">
    <property type="nucleotide sequence ID" value="NZ_CP067423.1"/>
</dbReference>
<sequence length="210" mass="22691">MIITVASTKGGPGKTTLTLCLADHWHRTGKSVEVLDVDPNRNLSQWLKGAKSPIPWTVVDEDDLVDAASEAEQRSEVVVIDVAGALARGLVYAIGVASAVLIPARPDQKDAIEAARTYQHVTTAERQAQRYKPNIMIPAAAVLMQVNKRTQAAGFAREQLAAFKVPLLSAEVPLRAAYQNYSFFGMPLDDAAVRNDFAELAQAVEAMIHG</sequence>
<proteinExistence type="predicted"/>
<feature type="domain" description="CobQ/CobB/MinD/ParA nucleotide binding" evidence="1">
    <location>
        <begin position="3"/>
        <end position="187"/>
    </location>
</feature>
<evidence type="ECO:0000259" key="1">
    <source>
        <dbReference type="Pfam" id="PF01656"/>
    </source>
</evidence>
<keyword evidence="2" id="KW-0614">Plasmid</keyword>
<dbReference type="PANTHER" id="PTHR13696:SF96">
    <property type="entry name" value="COBQ_COBB_MIND_PARA NUCLEOTIDE BINDING DOMAIN-CONTAINING PROTEIN"/>
    <property type="match status" value="1"/>
</dbReference>
<name>A0ABX7BN18_9PROT</name>
<accession>A0ABX7BN18</accession>
<organism evidence="2 3">
    <name type="scientific">Skermanella cutis</name>
    <dbReference type="NCBI Taxonomy" id="2775420"/>
    <lineage>
        <taxon>Bacteria</taxon>
        <taxon>Pseudomonadati</taxon>
        <taxon>Pseudomonadota</taxon>
        <taxon>Alphaproteobacteria</taxon>
        <taxon>Rhodospirillales</taxon>
        <taxon>Azospirillaceae</taxon>
        <taxon>Skermanella</taxon>
    </lineage>
</organism>
<dbReference type="PANTHER" id="PTHR13696">
    <property type="entry name" value="P-LOOP CONTAINING NUCLEOSIDE TRIPHOSPHATE HYDROLASE"/>
    <property type="match status" value="1"/>
</dbReference>
<dbReference type="CDD" id="cd02042">
    <property type="entry name" value="ParAB_family"/>
    <property type="match status" value="1"/>
</dbReference>
<dbReference type="Pfam" id="PF01656">
    <property type="entry name" value="CbiA"/>
    <property type="match status" value="1"/>
</dbReference>
<dbReference type="PIRSF" id="PIRSF009320">
    <property type="entry name" value="Nuc_binding_HP_1000"/>
    <property type="match status" value="1"/>
</dbReference>
<dbReference type="InterPro" id="IPR002586">
    <property type="entry name" value="CobQ/CobB/MinD/ParA_Nub-bd_dom"/>
</dbReference>
<evidence type="ECO:0000313" key="3">
    <source>
        <dbReference type="Proteomes" id="UP000595197"/>
    </source>
</evidence>
<dbReference type="InterPro" id="IPR027417">
    <property type="entry name" value="P-loop_NTPase"/>
</dbReference>
<reference evidence="2" key="1">
    <citation type="submission" date="2021-02" db="EMBL/GenBank/DDBJ databases">
        <title>Skermanella TT6 skin isolate.</title>
        <authorList>
            <person name="Lee K."/>
            <person name="Ganzorig M."/>
        </authorList>
    </citation>
    <scope>NUCLEOTIDE SEQUENCE</scope>
    <source>
        <strain evidence="2">TT6</strain>
    </source>
</reference>
<protein>
    <submittedName>
        <fullName evidence="2">ParA family protein</fullName>
    </submittedName>
</protein>
<dbReference type="Proteomes" id="UP000595197">
    <property type="component" value="Plasmid pTT6-3"/>
</dbReference>
<dbReference type="EMBL" id="CP067423">
    <property type="protein sequence ID" value="QQP93798.1"/>
    <property type="molecule type" value="Genomic_DNA"/>
</dbReference>